<proteinExistence type="predicted"/>
<feature type="compositionally biased region" description="Pro residues" evidence="2">
    <location>
        <begin position="191"/>
        <end position="205"/>
    </location>
</feature>
<keyword evidence="1" id="KW-0175">Coiled coil</keyword>
<protein>
    <recommendedName>
        <fullName evidence="3">SANT domain-containing protein</fullName>
    </recommendedName>
</protein>
<feature type="region of interest" description="Disordered" evidence="2">
    <location>
        <begin position="933"/>
        <end position="955"/>
    </location>
</feature>
<dbReference type="SUPFAM" id="SSF46689">
    <property type="entry name" value="Homeodomain-like"/>
    <property type="match status" value="2"/>
</dbReference>
<feature type="compositionally biased region" description="Gly residues" evidence="2">
    <location>
        <begin position="25"/>
        <end position="35"/>
    </location>
</feature>
<dbReference type="Gene3D" id="1.10.10.60">
    <property type="entry name" value="Homeodomain-like"/>
    <property type="match status" value="1"/>
</dbReference>
<keyword evidence="5" id="KW-1185">Reference proteome</keyword>
<feature type="compositionally biased region" description="Polar residues" evidence="2">
    <location>
        <begin position="131"/>
        <end position="149"/>
    </location>
</feature>
<dbReference type="PANTHER" id="PTHR47340">
    <property type="entry name" value="DUPLICATED HOMEODOMAIN-LIKE SUPERFAMILY PROTEIN"/>
    <property type="match status" value="1"/>
</dbReference>
<reference evidence="4 5" key="1">
    <citation type="submission" date="2024-06" db="EMBL/GenBank/DDBJ databases">
        <title>A chromosome level genome sequence of Diviner's sage (Salvia divinorum).</title>
        <authorList>
            <person name="Ford S.A."/>
            <person name="Ro D.-K."/>
            <person name="Ness R.W."/>
            <person name="Phillips M.A."/>
        </authorList>
    </citation>
    <scope>NUCLEOTIDE SEQUENCE [LARGE SCALE GENOMIC DNA]</scope>
    <source>
        <strain evidence="4">SAF-2024a</strain>
        <tissue evidence="4">Leaf</tissue>
    </source>
</reference>
<dbReference type="InterPro" id="IPR001005">
    <property type="entry name" value="SANT/Myb"/>
</dbReference>
<evidence type="ECO:0000313" key="4">
    <source>
        <dbReference type="EMBL" id="KAL1542467.1"/>
    </source>
</evidence>
<feature type="compositionally biased region" description="Basic and acidic residues" evidence="2">
    <location>
        <begin position="106"/>
        <end position="116"/>
    </location>
</feature>
<dbReference type="InterPro" id="IPR017884">
    <property type="entry name" value="SANT_dom"/>
</dbReference>
<evidence type="ECO:0000256" key="1">
    <source>
        <dbReference type="SAM" id="Coils"/>
    </source>
</evidence>
<dbReference type="Proteomes" id="UP001567538">
    <property type="component" value="Unassembled WGS sequence"/>
</dbReference>
<dbReference type="Pfam" id="PF00249">
    <property type="entry name" value="Myb_DNA-binding"/>
    <property type="match status" value="1"/>
</dbReference>
<dbReference type="Pfam" id="PF15963">
    <property type="entry name" value="Myb_DNA-bind_7"/>
    <property type="match status" value="1"/>
</dbReference>
<dbReference type="CDD" id="cd00167">
    <property type="entry name" value="SANT"/>
    <property type="match status" value="1"/>
</dbReference>
<dbReference type="Gene3D" id="1.20.58.1880">
    <property type="match status" value="1"/>
</dbReference>
<feature type="domain" description="SANT" evidence="3">
    <location>
        <begin position="823"/>
        <end position="874"/>
    </location>
</feature>
<gene>
    <name evidence="4" type="ORF">AAHA92_26561</name>
</gene>
<accession>A0ABD1GEB5</accession>
<feature type="compositionally biased region" description="Low complexity" evidence="2">
    <location>
        <begin position="245"/>
        <end position="268"/>
    </location>
</feature>
<evidence type="ECO:0000256" key="2">
    <source>
        <dbReference type="SAM" id="MobiDB-lite"/>
    </source>
</evidence>
<feature type="compositionally biased region" description="Basic and acidic residues" evidence="2">
    <location>
        <begin position="7"/>
        <end position="21"/>
    </location>
</feature>
<feature type="compositionally biased region" description="Low complexity" evidence="2">
    <location>
        <begin position="1285"/>
        <end position="1297"/>
    </location>
</feature>
<name>A0ABD1GEB5_SALDI</name>
<feature type="region of interest" description="Disordered" evidence="2">
    <location>
        <begin position="1278"/>
        <end position="1307"/>
    </location>
</feature>
<dbReference type="InterPro" id="IPR009057">
    <property type="entry name" value="Homeodomain-like_sf"/>
</dbReference>
<dbReference type="SMART" id="SM00717">
    <property type="entry name" value="SANT"/>
    <property type="match status" value="2"/>
</dbReference>
<feature type="region of interest" description="Disordered" evidence="2">
    <location>
        <begin position="1"/>
        <end position="272"/>
    </location>
</feature>
<feature type="domain" description="SANT" evidence="3">
    <location>
        <begin position="1039"/>
        <end position="1088"/>
    </location>
</feature>
<dbReference type="PANTHER" id="PTHR47340:SF1">
    <property type="entry name" value="DUPLICATED HOMEODOMAIN-LIKE SUPERFAMILY PROTEIN"/>
    <property type="match status" value="1"/>
</dbReference>
<feature type="region of interest" description="Disordered" evidence="2">
    <location>
        <begin position="1251"/>
        <end position="1270"/>
    </location>
</feature>
<feature type="coiled-coil region" evidence="1">
    <location>
        <begin position="463"/>
        <end position="490"/>
    </location>
</feature>
<feature type="region of interest" description="Disordered" evidence="2">
    <location>
        <begin position="1460"/>
        <end position="1504"/>
    </location>
</feature>
<evidence type="ECO:0000259" key="3">
    <source>
        <dbReference type="PROSITE" id="PS51293"/>
    </source>
</evidence>
<dbReference type="InterPro" id="IPR039467">
    <property type="entry name" value="TFIIIB_B''_Myb"/>
</dbReference>
<evidence type="ECO:0000313" key="5">
    <source>
        <dbReference type="Proteomes" id="UP001567538"/>
    </source>
</evidence>
<sequence>MPPEQLPWDRRDFRKHERSGSDPRFGGGGFGGGGPHRWREQNHHPHAPPPHPTPYHHGHNQNHQQQQRWYSDFRSRPIPPGHGKQGGWHMYPEDAGPGFMPFGSRYGERNIEDDNFRPFGNRGDGRYFRNSRGNRGASFNQRDWKSTSWEPAASSGASGPGRPTSEVNTQKFVENAETCHDSNNKSNGSCHPPPDPLPSPSPPPVKENNEKNEDGGDEPASSDQKSEKENGLGSIDWKPLKWNRSGSLSSRGSGLSHSSSSKSMGADSEVIVDAQQKNVTPVQSPAAVCAVPAAPAVSDETSSRKKPRLGWGEGLAKYEKKKVEGPEDVVIKDGLTVCVSDIEVMQFPSINMLDKSPRVASFSDCTESATPTSVACSSSPGIEEKESAKAVNMDHDTANWSCSPSAMSHAQYDGPAFNLENLDLTSIAHLSSQINELLQSDEPRSVETGYVRSTSMNKLLVWKVNILKAIEVTESEIDSLETELRSLVVNGPHPTDSSLLPGECRLKPCEQMLDGSSFTIGPGSLRVDSSGATNFENVAAALEDDHMAVKDEEIDSPGSATSKLVEKLPSGEDTFASEPRHCDEGNKRLEFGSVRSSEQCLEDGPGNHDETCCTDDHKLIETSHRGLSCGGDTHSDVDRIYDSILSSNKNSVNTAMDELNKLLPVQQSFLDFSSLLSASSLQSDPLVIKDKFLKKKRSLKFREKIVTLKFKVFQHFWNEGRVVSIRKLRGKSHKKFDLSHTGFRKYRSANRARMSYPGGCPRTVPAEEVIDYTTRLLSESPFKPCRAALKMPALILDKETRMSRFITNNALVEDPCSVEKEKSMINPWTAEERELFIDKLAIFGKNFGKIASFLEHKTIADCIEFYYKNHKSESFERARKKPEFAKQKKSQSNTYLVGSGKRWNREVNAASLDMLGEASMIAASVNDGVETQQRSASRIGFGPSSSHKVPRGEAPLQRSNSLDMYNNETVAADVLAGICASLSSEAMSSCITSSVDLIDGYQDWKCQRVGFCVKRPLTPDVTQNVDDECSDESCGEMDSTDWTDEEKSAFVQALSSCGKDFAMISQYVRTRSREQCKIFFSKARKCLGLDKIRPGVGTGVSDAGHGGNSDTEGACVVQTCSVTENDSSDCRMEEDLPHVDVKLSNESDVAVKHNLKPDSSGCVGNEGPCPLDSMDVEPVGKSLSTGNASKNDNPAIDVNVDGETHDSANHASGRKSEVTMLAEFSKSNSIGINKGDNSGQPNILSEADSKAVAEISNGPQGKDNERKRPILTEGNVECEKVQDKSASSTEVTSVSSALNETTESYPQVVRNISHPSVNAHSLMQIKMEADPQTCSEISRPISVEQSDHFASMESSTLFSVPIKYQRHSSTSALSNVASNGISEKDPKRSVRTVNGQQQHISGYLQPDTDKFSQVLRGYPVSVQTVKETNGDVNCKKHVPVHNISKRDDKFHTDRRREFSLQKCATGPKHQAEVQAPYPTQDKSRDHSRPRSGSSSDAEKPSRNGDVKLFGKILTSAQQNLDSCAEREGSEDQHNKPVCQTLNLRFRGDLKATNLDSSCSKFDCNNYMVSDNSSRSFSFWDGNRTNTGFAPLPDSALLLAKYPAAFSNHPMPPVKLDQPTLQGVIRSNDHSLNGLSVFPSRDPGSSNGVADYQVIRNRELSPFALDMEQKQDALLSEMQRRNGFDVVSGMQQQSRGVVGVGINVVGRGGILGQCSGVTDPVAAIKMHYAKAQNLGMQTGSGVREDDAWTSNGDVGK</sequence>
<organism evidence="4 5">
    <name type="scientific">Salvia divinorum</name>
    <name type="common">Maria pastora</name>
    <name type="synonym">Diviner's sage</name>
    <dbReference type="NCBI Taxonomy" id="28513"/>
    <lineage>
        <taxon>Eukaryota</taxon>
        <taxon>Viridiplantae</taxon>
        <taxon>Streptophyta</taxon>
        <taxon>Embryophyta</taxon>
        <taxon>Tracheophyta</taxon>
        <taxon>Spermatophyta</taxon>
        <taxon>Magnoliopsida</taxon>
        <taxon>eudicotyledons</taxon>
        <taxon>Gunneridae</taxon>
        <taxon>Pentapetalae</taxon>
        <taxon>asterids</taxon>
        <taxon>lamiids</taxon>
        <taxon>Lamiales</taxon>
        <taxon>Lamiaceae</taxon>
        <taxon>Nepetoideae</taxon>
        <taxon>Mentheae</taxon>
        <taxon>Salviinae</taxon>
        <taxon>Salvia</taxon>
        <taxon>Salvia subgen. Calosphace</taxon>
    </lineage>
</organism>
<dbReference type="EMBL" id="JBEAFC010000009">
    <property type="protein sequence ID" value="KAL1542467.1"/>
    <property type="molecule type" value="Genomic_DNA"/>
</dbReference>
<dbReference type="PROSITE" id="PS51293">
    <property type="entry name" value="SANT"/>
    <property type="match status" value="2"/>
</dbReference>
<comment type="caution">
    <text evidence="4">The sequence shown here is derived from an EMBL/GenBank/DDBJ whole genome shotgun (WGS) entry which is preliminary data.</text>
</comment>